<dbReference type="GO" id="GO:0005886">
    <property type="term" value="C:plasma membrane"/>
    <property type="evidence" value="ECO:0007669"/>
    <property type="project" value="UniProtKB-SubCell"/>
</dbReference>
<evidence type="ECO:0000256" key="5">
    <source>
        <dbReference type="ARBA" id="ARBA00022989"/>
    </source>
</evidence>
<keyword evidence="4 12" id="KW-0375">Hydrogen ion transport</keyword>
<comment type="subunit">
    <text evidence="12">F-type ATPases have 2 components, F(1) - the catalytic core - and F(0) - the membrane proton channel. F(1) has five subunits: alpha(3), beta(3), gamma(1), delta(1), epsilon(1). F(0) has three main subunits: a(1), b(2) and c(10-14). The alpha and beta chains form an alternating ring which encloses part of the gamma chain. F(1) is attached to F(0) by a central stalk formed by the gamma and epsilon chains, while a peripheral stalk is formed by the delta and b chains.</text>
</comment>
<keyword evidence="6 12" id="KW-0406">Ion transport</keyword>
<dbReference type="GO" id="GO:0045259">
    <property type="term" value="C:proton-transporting ATP synthase complex"/>
    <property type="evidence" value="ECO:0007669"/>
    <property type="project" value="UniProtKB-KW"/>
</dbReference>
<keyword evidence="3 12" id="KW-0812">Transmembrane</keyword>
<dbReference type="HAMAP" id="MF_01398">
    <property type="entry name" value="ATP_synth_b_bprime"/>
    <property type="match status" value="1"/>
</dbReference>
<dbReference type="InterPro" id="IPR002146">
    <property type="entry name" value="ATP_synth_b/b'su_bac/chlpt"/>
</dbReference>
<gene>
    <name evidence="12 16" type="primary">atpF</name>
    <name evidence="16" type="ORF">BN3087_570056</name>
</gene>
<dbReference type="CDD" id="cd06503">
    <property type="entry name" value="ATP-synt_Fo_b"/>
    <property type="match status" value="1"/>
</dbReference>
<dbReference type="AlphaFoldDB" id="A0A0S4XP45"/>
<evidence type="ECO:0000256" key="12">
    <source>
        <dbReference type="HAMAP-Rule" id="MF_01398"/>
    </source>
</evidence>
<evidence type="ECO:0000256" key="7">
    <source>
        <dbReference type="ARBA" id="ARBA00023136"/>
    </source>
</evidence>
<feature type="transmembrane region" description="Helical" evidence="12">
    <location>
        <begin position="41"/>
        <end position="60"/>
    </location>
</feature>
<evidence type="ECO:0000256" key="14">
    <source>
        <dbReference type="SAM" id="Coils"/>
    </source>
</evidence>
<keyword evidence="16" id="KW-0378">Hydrolase</keyword>
<keyword evidence="2 12" id="KW-0138">CF(0)</keyword>
<dbReference type="GO" id="GO:0016787">
    <property type="term" value="F:hydrolase activity"/>
    <property type="evidence" value="ECO:0007669"/>
    <property type="project" value="UniProtKB-KW"/>
</dbReference>
<evidence type="ECO:0000256" key="8">
    <source>
        <dbReference type="ARBA" id="ARBA00023310"/>
    </source>
</evidence>
<evidence type="ECO:0000256" key="11">
    <source>
        <dbReference type="ARBA" id="ARBA00037847"/>
    </source>
</evidence>
<proteinExistence type="inferred from homology"/>
<evidence type="ECO:0000256" key="6">
    <source>
        <dbReference type="ARBA" id="ARBA00023065"/>
    </source>
</evidence>
<evidence type="ECO:0000256" key="13">
    <source>
        <dbReference type="RuleBase" id="RU003848"/>
    </source>
</evidence>
<comment type="function">
    <text evidence="10">Component of the F(0) channel, it forms part of the peripheral stalk, linking F(1) to F(0). The b'-subunit is a diverged and duplicated form of b found in plants and photosynthetic bacteria.</text>
</comment>
<feature type="coiled-coil region" evidence="14">
    <location>
        <begin position="71"/>
        <end position="105"/>
    </location>
</feature>
<dbReference type="EMBL" id="FAXN01000059">
    <property type="protein sequence ID" value="CUV66084.1"/>
    <property type="molecule type" value="Genomic_DNA"/>
</dbReference>
<keyword evidence="14" id="KW-0175">Coiled coil</keyword>
<evidence type="ECO:0000256" key="2">
    <source>
        <dbReference type="ARBA" id="ARBA00022547"/>
    </source>
</evidence>
<evidence type="ECO:0000256" key="10">
    <source>
        <dbReference type="ARBA" id="ARBA00025614"/>
    </source>
</evidence>
<evidence type="ECO:0000256" key="15">
    <source>
        <dbReference type="SAM" id="SignalP"/>
    </source>
</evidence>
<reference evidence="16" key="1">
    <citation type="submission" date="2015-11" db="EMBL/GenBank/DDBJ databases">
        <authorList>
            <person name="Zhang Y."/>
            <person name="Guo Z."/>
        </authorList>
    </citation>
    <scope>NUCLEOTIDE SEQUENCE</scope>
    <source>
        <strain evidence="16">BN30871</strain>
    </source>
</reference>
<dbReference type="Pfam" id="PF00430">
    <property type="entry name" value="ATP-synt_B"/>
    <property type="match status" value="1"/>
</dbReference>
<keyword evidence="15" id="KW-0732">Signal</keyword>
<accession>A0A0S4XP45</accession>
<keyword evidence="1 12" id="KW-0813">Transport</keyword>
<dbReference type="GO" id="GO:0046933">
    <property type="term" value="F:proton-transporting ATP synthase activity, rotational mechanism"/>
    <property type="evidence" value="ECO:0007669"/>
    <property type="project" value="UniProtKB-UniRule"/>
</dbReference>
<keyword evidence="12" id="KW-1003">Cell membrane</keyword>
<evidence type="ECO:0000256" key="3">
    <source>
        <dbReference type="ARBA" id="ARBA00022692"/>
    </source>
</evidence>
<evidence type="ECO:0000256" key="9">
    <source>
        <dbReference type="ARBA" id="ARBA00025198"/>
    </source>
</evidence>
<feature type="chain" id="PRO_5006630024" description="ATP synthase subunit b" evidence="15">
    <location>
        <begin position="26"/>
        <end position="185"/>
    </location>
</feature>
<evidence type="ECO:0000256" key="1">
    <source>
        <dbReference type="ARBA" id="ARBA00022448"/>
    </source>
</evidence>
<feature type="signal peptide" evidence="15">
    <location>
        <begin position="1"/>
        <end position="25"/>
    </location>
</feature>
<dbReference type="GO" id="GO:0012505">
    <property type="term" value="C:endomembrane system"/>
    <property type="evidence" value="ECO:0007669"/>
    <property type="project" value="UniProtKB-SubCell"/>
</dbReference>
<keyword evidence="7 12" id="KW-0472">Membrane</keyword>
<evidence type="ECO:0000313" key="16">
    <source>
        <dbReference type="EMBL" id="CUV66084.1"/>
    </source>
</evidence>
<comment type="similarity">
    <text evidence="12 13">Belongs to the ATPase B chain family.</text>
</comment>
<keyword evidence="5 12" id="KW-1133">Transmembrane helix</keyword>
<protein>
    <recommendedName>
        <fullName evidence="12">ATP synthase subunit b</fullName>
    </recommendedName>
    <alternativeName>
        <fullName evidence="12">ATP synthase F(0) sector subunit b</fullName>
    </alternativeName>
    <alternativeName>
        <fullName evidence="12">ATPase subunit I</fullName>
    </alternativeName>
    <alternativeName>
        <fullName evidence="12">F-type ATPase subunit b</fullName>
        <shortName evidence="12">F-ATPase subunit b</shortName>
    </alternativeName>
</protein>
<name>A0A0S4XP45_9BACT</name>
<keyword evidence="8 12" id="KW-0066">ATP synthesis</keyword>
<comment type="function">
    <text evidence="9 12">F(1)F(0) ATP synthase produces ATP from ADP in the presence of a proton or sodium gradient. F-type ATPases consist of two structural domains, F(1) containing the extramembraneous catalytic core and F(0) containing the membrane proton channel, linked together by a central stalk and a peripheral stalk. During catalysis, ATP synthesis in the catalytic domain of F(1) is coupled via a rotary mechanism of the central stalk subunits to proton translocation.</text>
</comment>
<sequence length="185" mass="20599">MKNKLLFLSLLLLPALLLASGHSEGGETTKYFATTGRETDIWYRVLNFVIFAGLLYYLLAGKLKAFLVGRQEGIANQLKEIENKLELAKKEEKSAKALVKDSETKAKTIVSDAKNEAVLLSEKIMQANISDISILDKQMQEKKDLETKKSVKDTIQSILNENIGIDDVELSNKSIVSILDRKVVA</sequence>
<evidence type="ECO:0000256" key="4">
    <source>
        <dbReference type="ARBA" id="ARBA00022781"/>
    </source>
</evidence>
<organism evidence="16">
    <name type="scientific">Sulfurovum sp. enrichment culture clone C5</name>
    <dbReference type="NCBI Taxonomy" id="497650"/>
    <lineage>
        <taxon>Bacteria</taxon>
        <taxon>Pseudomonadati</taxon>
        <taxon>Campylobacterota</taxon>
        <taxon>Epsilonproteobacteria</taxon>
        <taxon>Campylobacterales</taxon>
        <taxon>Sulfurovaceae</taxon>
        <taxon>Sulfurovum</taxon>
        <taxon>environmental samples</taxon>
    </lineage>
</organism>
<comment type="subcellular location">
    <subcellularLocation>
        <location evidence="12">Cell membrane</location>
        <topology evidence="12">Single-pass membrane protein</topology>
    </subcellularLocation>
    <subcellularLocation>
        <location evidence="11">Endomembrane system</location>
        <topology evidence="11">Single-pass membrane protein</topology>
    </subcellularLocation>
</comment>